<evidence type="ECO:0000313" key="3">
    <source>
        <dbReference type="Proteomes" id="UP001281410"/>
    </source>
</evidence>
<keyword evidence="1" id="KW-0812">Transmembrane</keyword>
<organism evidence="2 3">
    <name type="scientific">Dipteronia sinensis</name>
    <dbReference type="NCBI Taxonomy" id="43782"/>
    <lineage>
        <taxon>Eukaryota</taxon>
        <taxon>Viridiplantae</taxon>
        <taxon>Streptophyta</taxon>
        <taxon>Embryophyta</taxon>
        <taxon>Tracheophyta</taxon>
        <taxon>Spermatophyta</taxon>
        <taxon>Magnoliopsida</taxon>
        <taxon>eudicotyledons</taxon>
        <taxon>Gunneridae</taxon>
        <taxon>Pentapetalae</taxon>
        <taxon>rosids</taxon>
        <taxon>malvids</taxon>
        <taxon>Sapindales</taxon>
        <taxon>Sapindaceae</taxon>
        <taxon>Hippocastanoideae</taxon>
        <taxon>Acereae</taxon>
        <taxon>Dipteronia</taxon>
    </lineage>
</organism>
<keyword evidence="1" id="KW-0472">Membrane</keyword>
<name>A0AAE0A1L0_9ROSI</name>
<protein>
    <recommendedName>
        <fullName evidence="4">Reverse transcriptase</fullName>
    </recommendedName>
</protein>
<dbReference type="Proteomes" id="UP001281410">
    <property type="component" value="Unassembled WGS sequence"/>
</dbReference>
<evidence type="ECO:0000313" key="2">
    <source>
        <dbReference type="EMBL" id="KAK3198361.1"/>
    </source>
</evidence>
<dbReference type="EMBL" id="JANJYJ010000007">
    <property type="protein sequence ID" value="KAK3198361.1"/>
    <property type="molecule type" value="Genomic_DNA"/>
</dbReference>
<sequence length="59" mass="7055">MSKPYDRVEWIFIKRMMLKLGFLYNWVNLIMRCVSSMSYSFLLNGEVCGNIKPSRGFRQ</sequence>
<dbReference type="AlphaFoldDB" id="A0AAE0A1L0"/>
<feature type="transmembrane region" description="Helical" evidence="1">
    <location>
        <begin position="21"/>
        <end position="42"/>
    </location>
</feature>
<reference evidence="2" key="1">
    <citation type="journal article" date="2023" name="Plant J.">
        <title>Genome sequences and population genomics provide insights into the demographic history, inbreeding, and mutation load of two 'living fossil' tree species of Dipteronia.</title>
        <authorList>
            <person name="Feng Y."/>
            <person name="Comes H.P."/>
            <person name="Chen J."/>
            <person name="Zhu S."/>
            <person name="Lu R."/>
            <person name="Zhang X."/>
            <person name="Li P."/>
            <person name="Qiu J."/>
            <person name="Olsen K.M."/>
            <person name="Qiu Y."/>
        </authorList>
    </citation>
    <scope>NUCLEOTIDE SEQUENCE</scope>
    <source>
        <strain evidence="2">NBL</strain>
    </source>
</reference>
<accession>A0AAE0A1L0</accession>
<keyword evidence="3" id="KW-1185">Reference proteome</keyword>
<comment type="caution">
    <text evidence="2">The sequence shown here is derived from an EMBL/GenBank/DDBJ whole genome shotgun (WGS) entry which is preliminary data.</text>
</comment>
<evidence type="ECO:0000256" key="1">
    <source>
        <dbReference type="SAM" id="Phobius"/>
    </source>
</evidence>
<gene>
    <name evidence="2" type="ORF">Dsin_021776</name>
</gene>
<keyword evidence="1" id="KW-1133">Transmembrane helix</keyword>
<proteinExistence type="predicted"/>
<feature type="non-terminal residue" evidence="2">
    <location>
        <position position="59"/>
    </location>
</feature>
<evidence type="ECO:0008006" key="4">
    <source>
        <dbReference type="Google" id="ProtNLM"/>
    </source>
</evidence>